<evidence type="ECO:0000313" key="3">
    <source>
        <dbReference type="Proteomes" id="UP000887116"/>
    </source>
</evidence>
<keyword evidence="3" id="KW-1185">Reference proteome</keyword>
<feature type="non-terminal residue" evidence="2">
    <location>
        <position position="1"/>
    </location>
</feature>
<feature type="region of interest" description="Disordered" evidence="1">
    <location>
        <begin position="73"/>
        <end position="95"/>
    </location>
</feature>
<proteinExistence type="predicted"/>
<feature type="compositionally biased region" description="Basic residues" evidence="1">
    <location>
        <begin position="11"/>
        <end position="25"/>
    </location>
</feature>
<comment type="caution">
    <text evidence="2">The sequence shown here is derived from an EMBL/GenBank/DDBJ whole genome shotgun (WGS) entry which is preliminary data.</text>
</comment>
<sequence length="151" mass="16749">GITPPATCNARKNRTICRKKRKKNNNIKQVDGTVFASPPPPASNAWDSRSTTPANNNNQKPTLIPRQIALAQAKAHNQAVQPVPISPPSQSPQLPTSPIPDIPNIFDQLRDPEVIDLFNSLQTFIHIAKTHKTRSARLSALYHYIYNDSVQ</sequence>
<gene>
    <name evidence="2" type="ORF">TNCT_129421</name>
</gene>
<feature type="region of interest" description="Disordered" evidence="1">
    <location>
        <begin position="1"/>
        <end position="60"/>
    </location>
</feature>
<accession>A0A8X6HSW6</accession>
<evidence type="ECO:0000256" key="1">
    <source>
        <dbReference type="SAM" id="MobiDB-lite"/>
    </source>
</evidence>
<dbReference type="Proteomes" id="UP000887116">
    <property type="component" value="Unassembled WGS sequence"/>
</dbReference>
<dbReference type="AlphaFoldDB" id="A0A8X6HSW6"/>
<feature type="compositionally biased region" description="Pro residues" evidence="1">
    <location>
        <begin position="84"/>
        <end position="95"/>
    </location>
</feature>
<reference evidence="2" key="1">
    <citation type="submission" date="2020-07" db="EMBL/GenBank/DDBJ databases">
        <title>Multicomponent nature underlies the extraordinary mechanical properties of spider dragline silk.</title>
        <authorList>
            <person name="Kono N."/>
            <person name="Nakamura H."/>
            <person name="Mori M."/>
            <person name="Yoshida Y."/>
            <person name="Ohtoshi R."/>
            <person name="Malay A.D."/>
            <person name="Moran D.A.P."/>
            <person name="Tomita M."/>
            <person name="Numata K."/>
            <person name="Arakawa K."/>
        </authorList>
    </citation>
    <scope>NUCLEOTIDE SEQUENCE</scope>
</reference>
<evidence type="ECO:0000313" key="2">
    <source>
        <dbReference type="EMBL" id="GFR27905.1"/>
    </source>
</evidence>
<organism evidence="2 3">
    <name type="scientific">Trichonephila clavata</name>
    <name type="common">Joro spider</name>
    <name type="synonym">Nephila clavata</name>
    <dbReference type="NCBI Taxonomy" id="2740835"/>
    <lineage>
        <taxon>Eukaryota</taxon>
        <taxon>Metazoa</taxon>
        <taxon>Ecdysozoa</taxon>
        <taxon>Arthropoda</taxon>
        <taxon>Chelicerata</taxon>
        <taxon>Arachnida</taxon>
        <taxon>Araneae</taxon>
        <taxon>Araneomorphae</taxon>
        <taxon>Entelegynae</taxon>
        <taxon>Araneoidea</taxon>
        <taxon>Nephilidae</taxon>
        <taxon>Trichonephila</taxon>
    </lineage>
</organism>
<feature type="compositionally biased region" description="Polar residues" evidence="1">
    <location>
        <begin position="45"/>
        <end position="60"/>
    </location>
</feature>
<dbReference type="EMBL" id="BMAO01019032">
    <property type="protein sequence ID" value="GFR27905.1"/>
    <property type="molecule type" value="Genomic_DNA"/>
</dbReference>
<name>A0A8X6HSW6_TRICU</name>
<protein>
    <submittedName>
        <fullName evidence="2">Uncharacterized protein</fullName>
    </submittedName>
</protein>